<organism evidence="6 7">
    <name type="scientific">Pandoraea terrae</name>
    <dbReference type="NCBI Taxonomy" id="1537710"/>
    <lineage>
        <taxon>Bacteria</taxon>
        <taxon>Pseudomonadati</taxon>
        <taxon>Pseudomonadota</taxon>
        <taxon>Betaproteobacteria</taxon>
        <taxon>Burkholderiales</taxon>
        <taxon>Burkholderiaceae</taxon>
        <taxon>Pandoraea</taxon>
    </lineage>
</organism>
<dbReference type="RefSeq" id="WP_150697204.1">
    <property type="nucleotide sequence ID" value="NZ_CABPRZ010000008.1"/>
</dbReference>
<dbReference type="AlphaFoldDB" id="A0A5E4V309"/>
<dbReference type="PANTHER" id="PTHR30024:SF47">
    <property type="entry name" value="TAURINE-BINDING PERIPLASMIC PROTEIN"/>
    <property type="match status" value="1"/>
</dbReference>
<keyword evidence="3 4" id="KW-0732">Signal</keyword>
<reference evidence="6 7" key="1">
    <citation type="submission" date="2019-08" db="EMBL/GenBank/DDBJ databases">
        <authorList>
            <person name="Peeters C."/>
        </authorList>
    </citation>
    <scope>NUCLEOTIDE SEQUENCE [LARGE SCALE GENOMIC DNA]</scope>
    <source>
        <strain evidence="6 7">LMG 30175</strain>
    </source>
</reference>
<sequence length="337" mass="36173">MKLKHSALRIALGALVMGTLSHSAFANEKITLMVGGMEKQIYLPAKLTEQLGYFKEEGLDVELLNEPAGVDAENELIAGAVQGVVGFYDHTIDIQAKGKFLESVVQFSHTPGEVELISSKIADKVKSPADFRGKTLGVTGLGSSTNFLTQYLAVSHGVPISEVTSLPVGAGNTFIAAIKQGKIDGGMTTEPTISRLVKTGDAKVLVDLRSPESTKKWLGGLYPAASLYMQTSWVNTHKATVQKLTNAFVKTLRYISTHSAEELTAKMPADYYAGDREMYVKALAAGKVSFIPDGRMPESGPPTVLKVLSAFDKGLQGRKIDLSKTYTTEFVSAVPAK</sequence>
<comment type="similarity">
    <text evidence="2">Belongs to the bacterial solute-binding protein SsuA/TauA family.</text>
</comment>
<dbReference type="PANTHER" id="PTHR30024">
    <property type="entry name" value="ALIPHATIC SULFONATES-BINDING PROTEIN-RELATED"/>
    <property type="match status" value="1"/>
</dbReference>
<evidence type="ECO:0000256" key="4">
    <source>
        <dbReference type="SAM" id="SignalP"/>
    </source>
</evidence>
<dbReference type="OrthoDB" id="9806288at2"/>
<feature type="chain" id="PRO_5022844320" evidence="4">
    <location>
        <begin position="27"/>
        <end position="337"/>
    </location>
</feature>
<feature type="signal peptide" evidence="4">
    <location>
        <begin position="1"/>
        <end position="26"/>
    </location>
</feature>
<dbReference type="Pfam" id="PF09084">
    <property type="entry name" value="NMT1"/>
    <property type="match status" value="1"/>
</dbReference>
<comment type="subcellular location">
    <subcellularLocation>
        <location evidence="1">Periplasm</location>
    </subcellularLocation>
</comment>
<dbReference type="Proteomes" id="UP000414233">
    <property type="component" value="Unassembled WGS sequence"/>
</dbReference>
<evidence type="ECO:0000313" key="7">
    <source>
        <dbReference type="Proteomes" id="UP000414233"/>
    </source>
</evidence>
<dbReference type="Gene3D" id="3.40.190.10">
    <property type="entry name" value="Periplasmic binding protein-like II"/>
    <property type="match status" value="2"/>
</dbReference>
<dbReference type="InterPro" id="IPR015168">
    <property type="entry name" value="SsuA/THI5"/>
</dbReference>
<dbReference type="GO" id="GO:0042918">
    <property type="term" value="P:alkanesulfonate transmembrane transport"/>
    <property type="evidence" value="ECO:0007669"/>
    <property type="project" value="TreeGrafter"/>
</dbReference>
<gene>
    <name evidence="6" type="ORF">PTE30175_02338</name>
</gene>
<feature type="domain" description="SsuA/THI5-like" evidence="5">
    <location>
        <begin position="49"/>
        <end position="258"/>
    </location>
</feature>
<dbReference type="SUPFAM" id="SSF53850">
    <property type="entry name" value="Periplasmic binding protein-like II"/>
    <property type="match status" value="1"/>
</dbReference>
<proteinExistence type="inferred from homology"/>
<dbReference type="EMBL" id="CABPRZ010000008">
    <property type="protein sequence ID" value="VVE06501.1"/>
    <property type="molecule type" value="Genomic_DNA"/>
</dbReference>
<protein>
    <submittedName>
        <fullName evidence="6">Nitrate ABC transporter substrate-binding protein</fullName>
    </submittedName>
</protein>
<evidence type="ECO:0000256" key="2">
    <source>
        <dbReference type="ARBA" id="ARBA00010742"/>
    </source>
</evidence>
<dbReference type="GO" id="GO:0042597">
    <property type="term" value="C:periplasmic space"/>
    <property type="evidence" value="ECO:0007669"/>
    <property type="project" value="UniProtKB-SubCell"/>
</dbReference>
<evidence type="ECO:0000256" key="3">
    <source>
        <dbReference type="ARBA" id="ARBA00022729"/>
    </source>
</evidence>
<evidence type="ECO:0000259" key="5">
    <source>
        <dbReference type="Pfam" id="PF09084"/>
    </source>
</evidence>
<evidence type="ECO:0000313" key="6">
    <source>
        <dbReference type="EMBL" id="VVE06501.1"/>
    </source>
</evidence>
<evidence type="ECO:0000256" key="1">
    <source>
        <dbReference type="ARBA" id="ARBA00004418"/>
    </source>
</evidence>
<keyword evidence="7" id="KW-1185">Reference proteome</keyword>
<name>A0A5E4V309_9BURK</name>
<accession>A0A5E4V309</accession>